<evidence type="ECO:0000313" key="2">
    <source>
        <dbReference type="EMBL" id="MCG2587381.1"/>
    </source>
</evidence>
<dbReference type="GO" id="GO:0016798">
    <property type="term" value="F:hydrolase activity, acting on glycosyl bonds"/>
    <property type="evidence" value="ECO:0007669"/>
    <property type="project" value="UniProtKB-KW"/>
</dbReference>
<protein>
    <submittedName>
        <fullName evidence="2">Phosphodiester glycosidase family protein</fullName>
    </submittedName>
</protein>
<comment type="caution">
    <text evidence="2">The sequence shown here is derived from an EMBL/GenBank/DDBJ whole genome shotgun (WGS) entry which is preliminary data.</text>
</comment>
<accession>A0ABS9K955</accession>
<sequence>MAALFVFSDPELKAQSSPALEKSDLIWATERLDTGIYWKNYNGEHFFDSKQNVNLIEVYLDSVDMPLKVAFHEDSLFKTSQFASSNDALAAINGSFFNREEGGSVVFLKVDGKVIHEGHTNRNPFNERGAVGWSDKEPVQILKRPEEGWKTLPFKTILTSGPLLIYDSEAQTFNNNSFHQNRHPRTAVAISNDKRLFLVTIDGRSFQAYGMTIPELTSFLRQLGSDYALNLDGGGSTSMWIRNRNDNGIVNYPSDNFQFDHKGERDVANALLILSSDK</sequence>
<organism evidence="2 3">
    <name type="scientific">Rhodohalobacter sulfatireducens</name>
    <dbReference type="NCBI Taxonomy" id="2911366"/>
    <lineage>
        <taxon>Bacteria</taxon>
        <taxon>Pseudomonadati</taxon>
        <taxon>Balneolota</taxon>
        <taxon>Balneolia</taxon>
        <taxon>Balneolales</taxon>
        <taxon>Balneolaceae</taxon>
        <taxon>Rhodohalobacter</taxon>
    </lineage>
</organism>
<feature type="domain" description="Phosphodiester glycosidase" evidence="1">
    <location>
        <begin position="87"/>
        <end position="273"/>
    </location>
</feature>
<dbReference type="InterPro" id="IPR018711">
    <property type="entry name" value="NAGPA"/>
</dbReference>
<dbReference type="EMBL" id="JAKLWS010000002">
    <property type="protein sequence ID" value="MCG2587381.1"/>
    <property type="molecule type" value="Genomic_DNA"/>
</dbReference>
<gene>
    <name evidence="2" type="ORF">L6773_02305</name>
</gene>
<dbReference type="Proteomes" id="UP001165366">
    <property type="component" value="Unassembled WGS sequence"/>
</dbReference>
<dbReference type="RefSeq" id="WP_237852225.1">
    <property type="nucleotide sequence ID" value="NZ_JAKLWS010000002.1"/>
</dbReference>
<dbReference type="Pfam" id="PF09992">
    <property type="entry name" value="NAGPA"/>
    <property type="match status" value="1"/>
</dbReference>
<reference evidence="2" key="1">
    <citation type="submission" date="2022-01" db="EMBL/GenBank/DDBJ databases">
        <authorList>
            <person name="Wang Y."/>
        </authorList>
    </citation>
    <scope>NUCLEOTIDE SEQUENCE</scope>
    <source>
        <strain evidence="2">WB101</strain>
    </source>
</reference>
<evidence type="ECO:0000313" key="3">
    <source>
        <dbReference type="Proteomes" id="UP001165366"/>
    </source>
</evidence>
<reference evidence="2" key="2">
    <citation type="submission" date="2024-05" db="EMBL/GenBank/DDBJ databases">
        <title>Rhodohalobacter halophilus gen. nov., sp. nov., a moderately halophilic member of the family Balneolaceae.</title>
        <authorList>
            <person name="Xia J."/>
        </authorList>
    </citation>
    <scope>NUCLEOTIDE SEQUENCE</scope>
    <source>
        <strain evidence="2">WB101</strain>
    </source>
</reference>
<name>A0ABS9K955_9BACT</name>
<dbReference type="PANTHER" id="PTHR40446">
    <property type="entry name" value="N-ACETYLGLUCOSAMINE-1-PHOSPHODIESTER ALPHA-N-ACETYLGLUCOSAMINIDASE"/>
    <property type="match status" value="1"/>
</dbReference>
<keyword evidence="2" id="KW-0326">Glycosidase</keyword>
<evidence type="ECO:0000259" key="1">
    <source>
        <dbReference type="Pfam" id="PF09992"/>
    </source>
</evidence>
<keyword evidence="2" id="KW-0378">Hydrolase</keyword>
<dbReference type="PANTHER" id="PTHR40446:SF2">
    <property type="entry name" value="N-ACETYLGLUCOSAMINE-1-PHOSPHODIESTER ALPHA-N-ACETYLGLUCOSAMINIDASE"/>
    <property type="match status" value="1"/>
</dbReference>
<keyword evidence="3" id="KW-1185">Reference proteome</keyword>
<proteinExistence type="predicted"/>